<dbReference type="AlphaFoldDB" id="A0A1C3YIB3"/>
<feature type="compositionally biased region" description="Polar residues" evidence="1">
    <location>
        <begin position="103"/>
        <end position="112"/>
    </location>
</feature>
<organism evidence="2 3">
    <name type="scientific">Gibberella zeae (strain ATCC MYA-4620 / CBS 123657 / FGSC 9075 / NRRL 31084 / PH-1)</name>
    <name type="common">Wheat head blight fungus</name>
    <name type="synonym">Fusarium graminearum</name>
    <dbReference type="NCBI Taxonomy" id="229533"/>
    <lineage>
        <taxon>Eukaryota</taxon>
        <taxon>Fungi</taxon>
        <taxon>Dikarya</taxon>
        <taxon>Ascomycota</taxon>
        <taxon>Pezizomycotina</taxon>
        <taxon>Sordariomycetes</taxon>
        <taxon>Hypocreomycetidae</taxon>
        <taxon>Hypocreales</taxon>
        <taxon>Nectriaceae</taxon>
        <taxon>Fusarium</taxon>
    </lineage>
</organism>
<evidence type="ECO:0000313" key="2">
    <source>
        <dbReference type="EMBL" id="SCB64313.1"/>
    </source>
</evidence>
<sequence length="203" mass="23001">MSLSSITGVGLYNYATLSNTASYAGSFSSSHSRDPSYSRRPSVPMNSYPASLHSRARNSTDSRVDPYSYPRTSESSHATKATSVNEEAMRILRRKQNDRKNSVELSYSSSEQPRYHRHSHHAYHSHHPDKRDDRYNSASAKSRRRMRRVATPPDPTLSPPPVRSSVMAVKSTKRNDNMANLTWRRISQGMKIGKSKKSEQQTN</sequence>
<dbReference type="EMBL" id="HG970332">
    <property type="protein sequence ID" value="SCB64313.1"/>
    <property type="molecule type" value="Genomic_DNA"/>
</dbReference>
<feature type="compositionally biased region" description="Pro residues" evidence="1">
    <location>
        <begin position="152"/>
        <end position="162"/>
    </location>
</feature>
<proteinExistence type="predicted"/>
<evidence type="ECO:0000256" key="1">
    <source>
        <dbReference type="SAM" id="MobiDB-lite"/>
    </source>
</evidence>
<reference evidence="3" key="2">
    <citation type="journal article" date="2010" name="Nature">
        <title>Comparative genomics reveals mobile pathogenicity chromosomes in Fusarium.</title>
        <authorList>
            <person name="Ma L.J."/>
            <person name="van der Does H.C."/>
            <person name="Borkovich K.A."/>
            <person name="Coleman J.J."/>
            <person name="Daboussi M.J."/>
            <person name="Di Pietro A."/>
            <person name="Dufresne M."/>
            <person name="Freitag M."/>
            <person name="Grabherr M."/>
            <person name="Henrissat B."/>
            <person name="Houterman P.M."/>
            <person name="Kang S."/>
            <person name="Shim W.B."/>
            <person name="Woloshuk C."/>
            <person name="Xie X."/>
            <person name="Xu J.R."/>
            <person name="Antoniw J."/>
            <person name="Baker S.E."/>
            <person name="Bluhm B.H."/>
            <person name="Breakspear A."/>
            <person name="Brown D.W."/>
            <person name="Butchko R.A."/>
            <person name="Chapman S."/>
            <person name="Coulson R."/>
            <person name="Coutinho P.M."/>
            <person name="Danchin E.G."/>
            <person name="Diener A."/>
            <person name="Gale L.R."/>
            <person name="Gardiner D.M."/>
            <person name="Goff S."/>
            <person name="Hammond-Kosack K.E."/>
            <person name="Hilburn K."/>
            <person name="Hua-Van A."/>
            <person name="Jonkers W."/>
            <person name="Kazan K."/>
            <person name="Kodira C.D."/>
            <person name="Koehrsen M."/>
            <person name="Kumar L."/>
            <person name="Lee Y.H."/>
            <person name="Li L."/>
            <person name="Manners J.M."/>
            <person name="Miranda-Saavedra D."/>
            <person name="Mukherjee M."/>
            <person name="Park G."/>
            <person name="Park J."/>
            <person name="Park S.Y."/>
            <person name="Proctor R.H."/>
            <person name="Regev A."/>
            <person name="Ruiz-Roldan M.C."/>
            <person name="Sain D."/>
            <person name="Sakthikumar S."/>
            <person name="Sykes S."/>
            <person name="Schwartz D.C."/>
            <person name="Turgeon B.G."/>
            <person name="Wapinski I."/>
            <person name="Yoder O."/>
            <person name="Young S."/>
            <person name="Zeng Q."/>
            <person name="Zhou S."/>
            <person name="Galagan J."/>
            <person name="Cuomo C.A."/>
            <person name="Kistler H.C."/>
            <person name="Rep M."/>
        </authorList>
    </citation>
    <scope>GENOME REANNOTATION</scope>
    <source>
        <strain evidence="3">ATCC MYA-4620 / CBS 123657 / FGSC 9075 / NRRL 31084 / PH-1</strain>
    </source>
</reference>
<dbReference type="eggNOG" id="ENOG502T645">
    <property type="taxonomic scope" value="Eukaryota"/>
</dbReference>
<protein>
    <submittedName>
        <fullName evidence="2">Chromosome 1, complete genome</fullName>
    </submittedName>
</protein>
<keyword evidence="3" id="KW-1185">Reference proteome</keyword>
<dbReference type="VEuPathDB" id="FungiDB:FGRAMPH1_01G04503"/>
<feature type="region of interest" description="Disordered" evidence="1">
    <location>
        <begin position="23"/>
        <end position="203"/>
    </location>
</feature>
<gene>
    <name evidence="2" type="ORF">FGRAMPH1_01T04503</name>
</gene>
<accession>A0A1C3YIB3</accession>
<reference evidence="2 3" key="3">
    <citation type="journal article" date="2015" name="BMC Genomics">
        <title>The completed genome sequence of the pathogenic ascomycete fungus Fusarium graminearum.</title>
        <authorList>
            <person name="King R."/>
            <person name="Urban M."/>
            <person name="Hammond-Kosack M.C."/>
            <person name="Hassani-Pak K."/>
            <person name="Hammond-Kosack K.E."/>
        </authorList>
    </citation>
    <scope>NUCLEOTIDE SEQUENCE [LARGE SCALE GENOMIC DNA]</scope>
    <source>
        <strain evidence="3">ATCC MYA-4620 / CBS 123657 / FGSC 9075 / NRRL 31084 / PH-1</strain>
    </source>
</reference>
<dbReference type="InParanoid" id="A0A1C3YIB3"/>
<evidence type="ECO:0000313" key="3">
    <source>
        <dbReference type="Proteomes" id="UP000070720"/>
    </source>
</evidence>
<feature type="compositionally biased region" description="Basic residues" evidence="1">
    <location>
        <begin position="115"/>
        <end position="128"/>
    </location>
</feature>
<reference evidence="3" key="1">
    <citation type="journal article" date="2007" name="Science">
        <title>The Fusarium graminearum genome reveals a link between localized polymorphism and pathogen specialization.</title>
        <authorList>
            <person name="Cuomo C.A."/>
            <person name="Gueldener U."/>
            <person name="Xu J.-R."/>
            <person name="Trail F."/>
            <person name="Turgeon B.G."/>
            <person name="Di Pietro A."/>
            <person name="Walton J.D."/>
            <person name="Ma L.-J."/>
            <person name="Baker S.E."/>
            <person name="Rep M."/>
            <person name="Adam G."/>
            <person name="Antoniw J."/>
            <person name="Baldwin T."/>
            <person name="Calvo S.E."/>
            <person name="Chang Y.-L."/>
            <person name="DeCaprio D."/>
            <person name="Gale L.R."/>
            <person name="Gnerre S."/>
            <person name="Goswami R.S."/>
            <person name="Hammond-Kosack K."/>
            <person name="Harris L.J."/>
            <person name="Hilburn K."/>
            <person name="Kennell J.C."/>
            <person name="Kroken S."/>
            <person name="Magnuson J.K."/>
            <person name="Mannhaupt G."/>
            <person name="Mauceli E.W."/>
            <person name="Mewes H.-W."/>
            <person name="Mitterbauer R."/>
            <person name="Muehlbauer G."/>
            <person name="Muensterkoetter M."/>
            <person name="Nelson D."/>
            <person name="O'Donnell K."/>
            <person name="Ouellet T."/>
            <person name="Qi W."/>
            <person name="Quesneville H."/>
            <person name="Roncero M.I.G."/>
            <person name="Seong K.-Y."/>
            <person name="Tetko I.V."/>
            <person name="Urban M."/>
            <person name="Waalwijk C."/>
            <person name="Ward T.J."/>
            <person name="Yao J."/>
            <person name="Birren B.W."/>
            <person name="Kistler H.C."/>
        </authorList>
    </citation>
    <scope>NUCLEOTIDE SEQUENCE [LARGE SCALE GENOMIC DNA]</scope>
    <source>
        <strain evidence="3">ATCC MYA-4620 / CBS 123657 / FGSC 9075 / NRRL 31084 / PH-1</strain>
    </source>
</reference>
<feature type="compositionally biased region" description="Polar residues" evidence="1">
    <location>
        <begin position="70"/>
        <end position="85"/>
    </location>
</feature>
<dbReference type="Proteomes" id="UP000070720">
    <property type="component" value="Chromosome 1"/>
</dbReference>
<name>A0A1C3YIB3_GIBZE</name>